<keyword evidence="4" id="KW-1185">Reference proteome</keyword>
<organism evidence="3 4">
    <name type="scientific">Methanolobus sediminis</name>
    <dbReference type="NCBI Taxonomy" id="3072978"/>
    <lineage>
        <taxon>Archaea</taxon>
        <taxon>Methanobacteriati</taxon>
        <taxon>Methanobacteriota</taxon>
        <taxon>Stenosarchaea group</taxon>
        <taxon>Methanomicrobia</taxon>
        <taxon>Methanosarcinales</taxon>
        <taxon>Methanosarcinaceae</taxon>
        <taxon>Methanolobus</taxon>
    </lineage>
</organism>
<evidence type="ECO:0000313" key="3">
    <source>
        <dbReference type="EMBL" id="WMW25217.1"/>
    </source>
</evidence>
<dbReference type="AlphaFoldDB" id="A0AA51UL06"/>
<dbReference type="InterPro" id="IPR040890">
    <property type="entry name" value="Znf_CopZ"/>
</dbReference>
<name>A0AA51UL06_9EURY</name>
<sequence>MNKIALNVIPCETNLKPDTKDNNSLCPVCSGSGSFVKNITVRHMISDDLLETVGTSDYCLCMNEDCQIAYYNIDLKIEFKKSDIKVPIWFKKDAKPKYACYCSKVTEEEVITAVINDNATSVKEVIKITGAMNKPNCQINNPSGKCCHQIIQEIIDKTLK</sequence>
<feature type="domain" description="BFD-like [2Fe-2S]-binding" evidence="1">
    <location>
        <begin position="100"/>
        <end position="156"/>
    </location>
</feature>
<accession>A0AA51UL06</accession>
<dbReference type="Proteomes" id="UP001182908">
    <property type="component" value="Chromosome"/>
</dbReference>
<dbReference type="InterPro" id="IPR007419">
    <property type="entry name" value="BFD-like_2Fe2S-bd_dom"/>
</dbReference>
<dbReference type="Pfam" id="PF18423">
    <property type="entry name" value="zf_CopZ"/>
    <property type="match status" value="1"/>
</dbReference>
<reference evidence="3 4" key="1">
    <citation type="submission" date="2023-08" db="EMBL/GenBank/DDBJ databases">
        <title>Methanolobus mangrovi sp. nov. and Methanolobus sediminis sp. nov, two novel methylotrophic methanogens isolated from mangrove sediments in China.</title>
        <authorList>
            <person name="Zhou J."/>
        </authorList>
    </citation>
    <scope>NUCLEOTIDE SEQUENCE [LARGE SCALE GENOMIC DNA]</scope>
    <source>
        <strain evidence="3 4">FTZ6</strain>
    </source>
</reference>
<dbReference type="GeneID" id="84231136"/>
<proteinExistence type="predicted"/>
<feature type="domain" description="CopZ zinc binding" evidence="2">
    <location>
        <begin position="24"/>
        <end position="85"/>
    </location>
</feature>
<dbReference type="InterPro" id="IPR041854">
    <property type="entry name" value="BFD-like_2Fe2S-bd_dom_sf"/>
</dbReference>
<protein>
    <submittedName>
        <fullName evidence="3">(2Fe-2S)-binding protein</fullName>
    </submittedName>
</protein>
<gene>
    <name evidence="3" type="ORF">RE474_00425</name>
</gene>
<dbReference type="Gene3D" id="1.10.10.1100">
    <property type="entry name" value="BFD-like [2Fe-2S]-binding domain"/>
    <property type="match status" value="1"/>
</dbReference>
<evidence type="ECO:0000259" key="1">
    <source>
        <dbReference type="Pfam" id="PF04324"/>
    </source>
</evidence>
<dbReference type="Pfam" id="PF04324">
    <property type="entry name" value="Fer2_BFD"/>
    <property type="match status" value="1"/>
</dbReference>
<dbReference type="RefSeq" id="WP_309311024.1">
    <property type="nucleotide sequence ID" value="NZ_CP133592.1"/>
</dbReference>
<dbReference type="Gene3D" id="2.20.25.270">
    <property type="match status" value="1"/>
</dbReference>
<dbReference type="KEGG" id="mseb:RE474_00425"/>
<dbReference type="CDD" id="cd10141">
    <property type="entry name" value="CopZ-like_Fer2_BFD-like"/>
    <property type="match status" value="1"/>
</dbReference>
<dbReference type="EMBL" id="CP133592">
    <property type="protein sequence ID" value="WMW25217.1"/>
    <property type="molecule type" value="Genomic_DNA"/>
</dbReference>
<dbReference type="NCBIfam" id="NF045877">
    <property type="entry name" value="CopZ_Nterm_CU"/>
    <property type="match status" value="1"/>
</dbReference>
<evidence type="ECO:0000313" key="4">
    <source>
        <dbReference type="Proteomes" id="UP001182908"/>
    </source>
</evidence>
<evidence type="ECO:0000259" key="2">
    <source>
        <dbReference type="Pfam" id="PF18423"/>
    </source>
</evidence>